<dbReference type="eggNOG" id="COG0612">
    <property type="taxonomic scope" value="Bacteria"/>
</dbReference>
<dbReference type="RefSeq" id="WP_008470579.1">
    <property type="nucleotide sequence ID" value="NZ_AYZP01000017.1"/>
</dbReference>
<sequence>MANIQIEHNLKFTTATFGCFLRMPLNKKNLALANLLATMQNMASTYYPGVSVQAKALEELYDMHLTVIPEVFGSQILMFYVTNFVEPREILDPDYNYRVIVRTYFEIVNNPILNEQLLHAAKERLTAEKSQFFDIPENYAYEQFFNYWYRKTPQWQESTFGDPDVLENCSVDNITAFFNNLSNCPTVCLGLAQDPDLLTDLIQPELNWAGCAMPFETQNLTIPAHYAPIDEVKMRNSEQTQLLLGYGYDYELPLKIRQFSGLVFGNYLAGDESSKLFVNIREKLGAAYAVDASNYLNNSLFLISTGIEKSKLDQVKAEIENQINKVAQNEVDEQLFKKAKQKTKKIYVVGQDSLDRQMLLLLSDALKGKNVSLQERIKMVDKVTLTDMVKFSQALFLNESYCLK</sequence>
<evidence type="ECO:0000259" key="2">
    <source>
        <dbReference type="Pfam" id="PF05193"/>
    </source>
</evidence>
<evidence type="ECO:0000256" key="1">
    <source>
        <dbReference type="ARBA" id="ARBA00007261"/>
    </source>
</evidence>
<evidence type="ECO:0000313" key="3">
    <source>
        <dbReference type="EMBL" id="CCI81714.1"/>
    </source>
</evidence>
<gene>
    <name evidence="3" type="ORF">BN55_09940</name>
</gene>
<keyword evidence="3" id="KW-0378">Hydrolase</keyword>
<feature type="domain" description="Peptidase M16 C-terminal" evidence="2">
    <location>
        <begin position="226"/>
        <end position="342"/>
    </location>
</feature>
<dbReference type="EMBL" id="CAKE01000007">
    <property type="protein sequence ID" value="CCI81714.1"/>
    <property type="molecule type" value="Genomic_DNA"/>
</dbReference>
<dbReference type="PATRIC" id="fig|1423758.3.peg.737"/>
<name>I7L9V6_9LACO</name>
<dbReference type="GO" id="GO:0046872">
    <property type="term" value="F:metal ion binding"/>
    <property type="evidence" value="ECO:0007669"/>
    <property type="project" value="InterPro"/>
</dbReference>
<dbReference type="GeneID" id="82846953"/>
<accession>I7L9V6</accession>
<dbReference type="Pfam" id="PF05193">
    <property type="entry name" value="Peptidase_M16_C"/>
    <property type="match status" value="1"/>
</dbReference>
<dbReference type="Proteomes" id="UP000009320">
    <property type="component" value="Unassembled WGS sequence"/>
</dbReference>
<dbReference type="OrthoDB" id="2305590at2"/>
<dbReference type="InterPro" id="IPR050361">
    <property type="entry name" value="MPP/UQCRC_Complex"/>
</dbReference>
<dbReference type="GO" id="GO:0008233">
    <property type="term" value="F:peptidase activity"/>
    <property type="evidence" value="ECO:0007669"/>
    <property type="project" value="UniProtKB-KW"/>
</dbReference>
<comment type="caution">
    <text evidence="3">The sequence shown here is derived from an EMBL/GenBank/DDBJ whole genome shotgun (WGS) entry which is preliminary data.</text>
</comment>
<dbReference type="PANTHER" id="PTHR11851:SF49">
    <property type="entry name" value="MITOCHONDRIAL-PROCESSING PEPTIDASE SUBUNIT ALPHA"/>
    <property type="match status" value="1"/>
</dbReference>
<keyword evidence="4" id="KW-1185">Reference proteome</keyword>
<dbReference type="GO" id="GO:0006508">
    <property type="term" value="P:proteolysis"/>
    <property type="evidence" value="ECO:0007669"/>
    <property type="project" value="UniProtKB-KW"/>
</dbReference>
<dbReference type="InterPro" id="IPR007863">
    <property type="entry name" value="Peptidase_M16_C"/>
</dbReference>
<dbReference type="InterPro" id="IPR011249">
    <property type="entry name" value="Metalloenz_LuxS/M16"/>
</dbReference>
<reference evidence="3 4" key="1">
    <citation type="submission" date="2012-06" db="EMBL/GenBank/DDBJ databases">
        <title>Draft Genome Sequence of Lactobacillus hominis Strain CRBIP 24.179T, isolated from human intestine.</title>
        <authorList>
            <person name="Cousin S."/>
            <person name="Ma L."/>
            <person name="Bizet C."/>
            <person name="Loux V."/>
            <person name="Bouchier C."/>
            <person name="Clermont D."/>
            <person name="Creno S."/>
        </authorList>
    </citation>
    <scope>NUCLEOTIDE SEQUENCE [LARGE SCALE GENOMIC DNA]</scope>
    <source>
        <strain evidence="4">CRBIP 24.179T</strain>
    </source>
</reference>
<dbReference type="AlphaFoldDB" id="I7L9V6"/>
<dbReference type="Gene3D" id="3.30.830.10">
    <property type="entry name" value="Metalloenzyme, LuxS/M16 peptidase-like"/>
    <property type="match status" value="2"/>
</dbReference>
<evidence type="ECO:0000313" key="4">
    <source>
        <dbReference type="Proteomes" id="UP000009320"/>
    </source>
</evidence>
<dbReference type="STRING" id="1423758.FC41_GL000730"/>
<keyword evidence="3" id="KW-0645">Protease</keyword>
<organism evidence="3 4">
    <name type="scientific">Lactobacillus hominis DSM 23910 = CRBIP 24.179</name>
    <dbReference type="NCBI Taxonomy" id="1423758"/>
    <lineage>
        <taxon>Bacteria</taxon>
        <taxon>Bacillati</taxon>
        <taxon>Bacillota</taxon>
        <taxon>Bacilli</taxon>
        <taxon>Lactobacillales</taxon>
        <taxon>Lactobacillaceae</taxon>
        <taxon>Lactobacillus</taxon>
    </lineage>
</organism>
<dbReference type="SUPFAM" id="SSF63411">
    <property type="entry name" value="LuxS/MPP-like metallohydrolase"/>
    <property type="match status" value="2"/>
</dbReference>
<proteinExistence type="inferred from homology"/>
<protein>
    <submittedName>
        <fullName evidence="3">Zinc protease</fullName>
    </submittedName>
</protein>
<dbReference type="PANTHER" id="PTHR11851">
    <property type="entry name" value="METALLOPROTEASE"/>
    <property type="match status" value="1"/>
</dbReference>
<comment type="similarity">
    <text evidence="1">Belongs to the peptidase M16 family.</text>
</comment>